<dbReference type="Proteomes" id="UP000614610">
    <property type="component" value="Unassembled WGS sequence"/>
</dbReference>
<dbReference type="EMBL" id="WIWT01000134">
    <property type="protein sequence ID" value="KAF3198399.1"/>
    <property type="molecule type" value="Genomic_DNA"/>
</dbReference>
<sequence length="498" mass="55233">MSQLPGTPIRLNTMASLGYDATNGGKTGYKVLPLAISEEYGKLPPAKLSLWDGKTRSWVQVLNEKLGSLIGVRYAIRNSGVHLMAIQQLDTPQLGPLDEPSKPQFGRVASLVFGKPPKAGPILYNVKKVPRDTRRPFDGRCLRLDFRILDGGFVFGVDMMGLNASNPLGFASGAKLALKSMLDAKSKVLSFQNEGGSVWLRLETSQLLEPEDEPLTVLWSGKSMWLGVNERILPWIDIDNVETNSRSAELSSPNTTTNTQVSTITHITKNSHTPTTCPKTMPGEKTPDENTALLTLELTSKPGFSFPNLGTSLDKVAVFYWEPVVQNWTRILPEAAGQTFGLSLNLQLLPNGIEFNLLHQVPGFVSSSGNSGVKTTQVLGSMKWYLGEEFTNNIQYHIRMKESDRGHQLPVFYINLPEIFEMELAEKGGEIFDSMIDVAHQIFLEAKHKTQAESYSNRWICVKTTTSLNLSFAMDILQREGSPYTLCRSSVVPRRLRT</sequence>
<proteinExistence type="predicted"/>
<evidence type="ECO:0000313" key="2">
    <source>
        <dbReference type="Proteomes" id="UP000614610"/>
    </source>
</evidence>
<dbReference type="AlphaFoldDB" id="A0A8H8UU76"/>
<gene>
    <name evidence="1" type="ORF">TWF679_002068</name>
</gene>
<comment type="caution">
    <text evidence="1">The sequence shown here is derived from an EMBL/GenBank/DDBJ whole genome shotgun (WGS) entry which is preliminary data.</text>
</comment>
<accession>A0A8H8UU76</accession>
<evidence type="ECO:0000313" key="1">
    <source>
        <dbReference type="EMBL" id="KAF3198399.1"/>
    </source>
</evidence>
<name>A0A8H8UU76_ORBOL</name>
<dbReference type="OrthoDB" id="5285414at2759"/>
<organism evidence="1 2">
    <name type="scientific">Orbilia oligospora</name>
    <name type="common">Nematode-trapping fungus</name>
    <name type="synonym">Arthrobotrys oligospora</name>
    <dbReference type="NCBI Taxonomy" id="2813651"/>
    <lineage>
        <taxon>Eukaryota</taxon>
        <taxon>Fungi</taxon>
        <taxon>Dikarya</taxon>
        <taxon>Ascomycota</taxon>
        <taxon>Pezizomycotina</taxon>
        <taxon>Orbiliomycetes</taxon>
        <taxon>Orbiliales</taxon>
        <taxon>Orbiliaceae</taxon>
        <taxon>Orbilia</taxon>
    </lineage>
</organism>
<reference evidence="1" key="1">
    <citation type="submission" date="2019-06" db="EMBL/GenBank/DDBJ databases">
        <authorList>
            <person name="Palmer J.M."/>
        </authorList>
    </citation>
    <scope>NUCLEOTIDE SEQUENCE</scope>
    <source>
        <strain evidence="1">TWF679</strain>
    </source>
</reference>
<protein>
    <submittedName>
        <fullName evidence="1">Uncharacterized protein</fullName>
    </submittedName>
</protein>